<dbReference type="STRING" id="1618333.UR93_C0024G0004"/>
<organism evidence="1 2">
    <name type="scientific">Berkelbacteria bacterium GW2011_GWA2_35_9</name>
    <dbReference type="NCBI Taxonomy" id="1618333"/>
    <lineage>
        <taxon>Bacteria</taxon>
        <taxon>Candidatus Berkelbacteria</taxon>
    </lineage>
</organism>
<gene>
    <name evidence="1" type="ORF">UR93_C0024G0004</name>
</gene>
<protein>
    <recommendedName>
        <fullName evidence="3">Restriction endonuclease</fullName>
    </recommendedName>
</protein>
<name>A0A0G0FKT0_9BACT</name>
<evidence type="ECO:0000313" key="1">
    <source>
        <dbReference type="EMBL" id="KKP88025.1"/>
    </source>
</evidence>
<dbReference type="Proteomes" id="UP000034316">
    <property type="component" value="Unassembled WGS sequence"/>
</dbReference>
<sequence length="263" mass="30906">MSKQITITAEYFRQYRQKLGFTNQTSVKNFFGAKDITPSVDYNYINLLNKRLYEIVDRLNSVVSDEIRIDDLDSFKKDNIDRVFKLLKEENMIPRLNNLRRRPEQVYFSWLQGYIVSCYFSKIVGEIFGVNLSAVSFIGDDSLKDVKTFKKTAKADLEITLNNNEKIIVEIQSGFTGTNDIKQHKVIEAKRMFGKTKRHTIAIHFDLYNGQVAFIKLDEIKDNSVNWITRQQMEGQTVFNIDQNYFIWKITEKPLKYSEINFD</sequence>
<reference evidence="1 2" key="1">
    <citation type="journal article" date="2015" name="Nature">
        <title>rRNA introns, odd ribosomes, and small enigmatic genomes across a large radiation of phyla.</title>
        <authorList>
            <person name="Brown C.T."/>
            <person name="Hug L.A."/>
            <person name="Thomas B.C."/>
            <person name="Sharon I."/>
            <person name="Castelle C.J."/>
            <person name="Singh A."/>
            <person name="Wilkins M.J."/>
            <person name="Williams K.H."/>
            <person name="Banfield J.F."/>
        </authorList>
    </citation>
    <scope>NUCLEOTIDE SEQUENCE [LARGE SCALE GENOMIC DNA]</scope>
</reference>
<proteinExistence type="predicted"/>
<evidence type="ECO:0008006" key="3">
    <source>
        <dbReference type="Google" id="ProtNLM"/>
    </source>
</evidence>
<evidence type="ECO:0000313" key="2">
    <source>
        <dbReference type="Proteomes" id="UP000034316"/>
    </source>
</evidence>
<dbReference type="EMBL" id="LBRB01000024">
    <property type="protein sequence ID" value="KKP88025.1"/>
    <property type="molecule type" value="Genomic_DNA"/>
</dbReference>
<accession>A0A0G0FKT0</accession>
<comment type="caution">
    <text evidence="1">The sequence shown here is derived from an EMBL/GenBank/DDBJ whole genome shotgun (WGS) entry which is preliminary data.</text>
</comment>
<dbReference type="AlphaFoldDB" id="A0A0G0FKT0"/>
<dbReference type="PATRIC" id="fig|1618333.3.peg.585"/>